<dbReference type="PROSITE" id="PS00041">
    <property type="entry name" value="HTH_ARAC_FAMILY_1"/>
    <property type="match status" value="1"/>
</dbReference>
<dbReference type="PANTHER" id="PTHR43280:SF30">
    <property type="entry name" value="MMSAB OPERON REGULATORY PROTEIN"/>
    <property type="match status" value="1"/>
</dbReference>
<proteinExistence type="predicted"/>
<dbReference type="SUPFAM" id="SSF46689">
    <property type="entry name" value="Homeodomain-like"/>
    <property type="match status" value="2"/>
</dbReference>
<gene>
    <name evidence="5" type="ORF">GND95_04755</name>
</gene>
<dbReference type="PRINTS" id="PR00032">
    <property type="entry name" value="HTHARAC"/>
</dbReference>
<dbReference type="Gene3D" id="2.60.120.10">
    <property type="entry name" value="Jelly Rolls"/>
    <property type="match status" value="1"/>
</dbReference>
<evidence type="ECO:0000256" key="2">
    <source>
        <dbReference type="ARBA" id="ARBA00023125"/>
    </source>
</evidence>
<dbReference type="GO" id="GO:0043565">
    <property type="term" value="F:sequence-specific DNA binding"/>
    <property type="evidence" value="ECO:0007669"/>
    <property type="project" value="InterPro"/>
</dbReference>
<feature type="domain" description="HTH araC/xylS-type" evidence="4">
    <location>
        <begin position="187"/>
        <end position="284"/>
    </location>
</feature>
<dbReference type="Pfam" id="PF12833">
    <property type="entry name" value="HTH_18"/>
    <property type="match status" value="1"/>
</dbReference>
<dbReference type="EMBL" id="WSLF01000003">
    <property type="protein sequence ID" value="KAE9635460.1"/>
    <property type="molecule type" value="Genomic_DNA"/>
</dbReference>
<organism evidence="5 6">
    <name type="scientific">Defluviitalea raffinosedens</name>
    <dbReference type="NCBI Taxonomy" id="1450156"/>
    <lineage>
        <taxon>Bacteria</taxon>
        <taxon>Bacillati</taxon>
        <taxon>Bacillota</taxon>
        <taxon>Clostridia</taxon>
        <taxon>Lachnospirales</taxon>
        <taxon>Defluviitaleaceae</taxon>
        <taxon>Defluviitalea</taxon>
    </lineage>
</organism>
<dbReference type="InterPro" id="IPR018062">
    <property type="entry name" value="HTH_AraC-typ_CS"/>
</dbReference>
<dbReference type="SUPFAM" id="SSF51215">
    <property type="entry name" value="Regulatory protein AraC"/>
    <property type="match status" value="1"/>
</dbReference>
<dbReference type="InterPro" id="IPR003313">
    <property type="entry name" value="AraC-bd"/>
</dbReference>
<dbReference type="SMART" id="SM00342">
    <property type="entry name" value="HTH_ARAC"/>
    <property type="match status" value="1"/>
</dbReference>
<protein>
    <submittedName>
        <fullName evidence="5">Helix-turn-helix domain-containing protein</fullName>
    </submittedName>
</protein>
<dbReference type="InterPro" id="IPR020449">
    <property type="entry name" value="Tscrpt_reg_AraC-type_HTH"/>
</dbReference>
<comment type="caution">
    <text evidence="5">The sequence shown here is derived from an EMBL/GenBank/DDBJ whole genome shotgun (WGS) entry which is preliminary data.</text>
</comment>
<keyword evidence="2" id="KW-0238">DNA-binding</keyword>
<dbReference type="PROSITE" id="PS01124">
    <property type="entry name" value="HTH_ARAC_FAMILY_2"/>
    <property type="match status" value="1"/>
</dbReference>
<keyword evidence="1" id="KW-0805">Transcription regulation</keyword>
<sequence length="286" mass="33102">MNKQTTYKNVVGLRCLRNIKKQTNDLYLVHCGQQKCPPGYTYDHKIPNEHHLHFVLDGKGVLIVHNKVHHIKKDDIFIIPKGVPIQYFADSEDPWEYIWVTFDGTVASNYLSYAGLSDSNPVITSAIPTKVYLPLVQKILDANELTYANEIKRVGYLFEILGILIEAQSALNRNKNQYDYSSDAYIDYAMQYISLNYDHIKVSDIAKYIGINRSYLTHIFKKNLNISPQKYLLNYRLKKAAELIRTTNMSIQDIAVKVGYENPLTFSKMFKQVYGVSPKHYRYQNS</sequence>
<dbReference type="CDD" id="cd06986">
    <property type="entry name" value="cupin_MmsR-like_N"/>
    <property type="match status" value="1"/>
</dbReference>
<dbReference type="RefSeq" id="WP_158739708.1">
    <property type="nucleotide sequence ID" value="NZ_WSLF01000003.1"/>
</dbReference>
<dbReference type="Gene3D" id="1.10.10.60">
    <property type="entry name" value="Homeodomain-like"/>
    <property type="match status" value="2"/>
</dbReference>
<dbReference type="OrthoDB" id="9813413at2"/>
<keyword evidence="6" id="KW-1185">Reference proteome</keyword>
<dbReference type="InterPro" id="IPR018060">
    <property type="entry name" value="HTH_AraC"/>
</dbReference>
<dbReference type="AlphaFoldDB" id="A0A7C8LFE9"/>
<dbReference type="InterPro" id="IPR014710">
    <property type="entry name" value="RmlC-like_jellyroll"/>
</dbReference>
<dbReference type="InterPro" id="IPR037923">
    <property type="entry name" value="HTH-like"/>
</dbReference>
<evidence type="ECO:0000313" key="6">
    <source>
        <dbReference type="Proteomes" id="UP000483018"/>
    </source>
</evidence>
<evidence type="ECO:0000259" key="4">
    <source>
        <dbReference type="PROSITE" id="PS01124"/>
    </source>
</evidence>
<dbReference type="PANTHER" id="PTHR43280">
    <property type="entry name" value="ARAC-FAMILY TRANSCRIPTIONAL REGULATOR"/>
    <property type="match status" value="1"/>
</dbReference>
<dbReference type="GO" id="GO:0003700">
    <property type="term" value="F:DNA-binding transcription factor activity"/>
    <property type="evidence" value="ECO:0007669"/>
    <property type="project" value="InterPro"/>
</dbReference>
<evidence type="ECO:0000256" key="1">
    <source>
        <dbReference type="ARBA" id="ARBA00023015"/>
    </source>
</evidence>
<dbReference type="Pfam" id="PF02311">
    <property type="entry name" value="AraC_binding"/>
    <property type="match status" value="1"/>
</dbReference>
<dbReference type="Proteomes" id="UP000483018">
    <property type="component" value="Unassembled WGS sequence"/>
</dbReference>
<name>A0A7C8LFE9_9FIRM</name>
<evidence type="ECO:0000313" key="5">
    <source>
        <dbReference type="EMBL" id="KAE9635460.1"/>
    </source>
</evidence>
<accession>A0A7C8LFE9</accession>
<dbReference type="InterPro" id="IPR009057">
    <property type="entry name" value="Homeodomain-like_sf"/>
</dbReference>
<keyword evidence="3" id="KW-0804">Transcription</keyword>
<evidence type="ECO:0000256" key="3">
    <source>
        <dbReference type="ARBA" id="ARBA00023163"/>
    </source>
</evidence>
<reference evidence="5 6" key="1">
    <citation type="submission" date="2019-12" db="EMBL/GenBank/DDBJ databases">
        <title>Defluviitalea raffinosedens, isolated from a biogas fermenter, genome sequencing and characterization.</title>
        <authorList>
            <person name="Rettenmaier R."/>
            <person name="Schneider M."/>
            <person name="Neuhaus K."/>
            <person name="Liebl W."/>
            <person name="Zverlov V."/>
        </authorList>
    </citation>
    <scope>NUCLEOTIDE SEQUENCE [LARGE SCALE GENOMIC DNA]</scope>
    <source>
        <strain evidence="5 6">249c-K6</strain>
    </source>
</reference>